<dbReference type="SUPFAM" id="SSF51011">
    <property type="entry name" value="Glycosyl hydrolase domain"/>
    <property type="match status" value="1"/>
</dbReference>
<comment type="similarity">
    <text evidence="3">Belongs to the glycosyl hydrolase 13 family.</text>
</comment>
<keyword evidence="9 13" id="KW-0119">Carbohydrate metabolism</keyword>
<keyword evidence="17" id="KW-1185">Reference proteome</keyword>
<dbReference type="EC" id="2.4.1.25" evidence="4 13"/>
<dbReference type="CDD" id="cd02856">
    <property type="entry name" value="E_set_GDE_Isoamylase_N"/>
    <property type="match status" value="1"/>
</dbReference>
<evidence type="ECO:0000256" key="4">
    <source>
        <dbReference type="ARBA" id="ARBA00012560"/>
    </source>
</evidence>
<dbReference type="Gene3D" id="3.20.20.80">
    <property type="entry name" value="Glycosidases"/>
    <property type="match status" value="2"/>
</dbReference>
<dbReference type="GO" id="GO:0004134">
    <property type="term" value="F:4-alpha-glucanotransferase activity"/>
    <property type="evidence" value="ECO:0007669"/>
    <property type="project" value="UniProtKB-EC"/>
</dbReference>
<gene>
    <name evidence="16" type="ORF">GCM10009069_06620</name>
</gene>
<organism evidence="16 17">
    <name type="scientific">Algimonas arctica</name>
    <dbReference type="NCBI Taxonomy" id="1479486"/>
    <lineage>
        <taxon>Bacteria</taxon>
        <taxon>Pseudomonadati</taxon>
        <taxon>Pseudomonadota</taxon>
        <taxon>Alphaproteobacteria</taxon>
        <taxon>Maricaulales</taxon>
        <taxon>Robiginitomaculaceae</taxon>
        <taxon>Algimonas</taxon>
    </lineage>
</organism>
<dbReference type="InterPro" id="IPR003385">
    <property type="entry name" value="Glyco_hydro_77"/>
</dbReference>
<dbReference type="SUPFAM" id="SSF51445">
    <property type="entry name" value="(Trans)glycosidases"/>
    <property type="match status" value="2"/>
</dbReference>
<protein>
    <recommendedName>
        <fullName evidence="5 13">4-alpha-glucanotransferase</fullName>
        <ecNumber evidence="4 13">2.4.1.25</ecNumber>
    </recommendedName>
    <alternativeName>
        <fullName evidence="11 13">Amylomaltase</fullName>
    </alternativeName>
    <alternativeName>
        <fullName evidence="12 13">Disproportionating enzyme</fullName>
    </alternativeName>
</protein>
<evidence type="ECO:0000256" key="9">
    <source>
        <dbReference type="ARBA" id="ARBA00023277"/>
    </source>
</evidence>
<evidence type="ECO:0000259" key="15">
    <source>
        <dbReference type="SMART" id="SM00642"/>
    </source>
</evidence>
<sequence length="1256" mass="138701">MTDWPLGAVPTESGTQFSLFSAHATAVTLCLFEGDTETDRIALSRAGHIWSVHVPEVYVGQAYGYRVDGPYAPSDGHRFNPYKLLIDPYAKALRGSIIEHPSIYGHIGDDDLSFNNQDSAAYMPKGVVTAPNPRRDWVRPATPWADTLIYEANVKGLTQNHLAVKPALRGTVEALANPALIGHLTDLGVTALELLPLQQFHSEPHLTKMGLSNYWGYNPINYFTPHGAYLGRAGKEGMRSGVRALHAAGIEVILDVVYNHTAESWRYGPTLSYKGIDNASYYALQNDSRFYVNHTGTGNMLDMRSEAVRDLTLASLRHWVTEFGIDGFRFDLAPTLGRMGQGFDAAAPLFKSIKNDPILSSVKLIAEPWDIGPHGYQLGRFPNGWAEWNDEYRDALRSFWRGDAHAHQSLAGKLLGSSERFDHNDRNVWSSVNFLAAHDGFTLHDTVSFNDKHNGANGEDNRDGHGHNLSDNMGVEGPTDDPQIIARRRDRKVAMVATLLLSQGTPMLLAGDEFGQSQNGNNNAYCQDNVTTWLDWDVADPELIRQVQTLSALRRRYPHFRQSQFLHGQPLESSAFPDVQWITPDGKLMSVADWEQPDRPCLGLALAMTDEPTVAVFFNRGATTHITLSEHWAPVFGTRELSGDAVAVFELPVTHVPDWERHARITAHAKASGLHEGFRDISGHWHAMTDVTRDALLTALDIDLTRPVLQSSNQTQDNDTPIATVFGAEKLTTLGGVWGVTTALYALHSQQSWGIGDFETLAQLAEGLAPTGCDFIGINPVHALFPGAPHLFAPYSVSSREFLNIMHIAPDQLPEWEGSKPEISTPEFVDYATVYTAKSAAFARAFSSFCSLPDDHPRQIAFSAYKLLRGAALSQHALYDVLFEQLPEERQTYAGWRNFAPDLHDPQSAACADFAAAHAVRIDYYAYLQWNAELQLADAQARAKTAGMRIGLYLDLAVGVVPGGSDVWRNRGAFAANMSLGAPGDAANPVGQRWDLLPLRPDRFEDAQPADRAFRAALRAVMTHAGAVRIDHVLGLSRSFWIPEDAPGGYVTYPFARLMQIISEESRATSCIIFGEDLGTVPDGFRAQMAAYDLLGCSVQMIERGHRGEMLPRDAARQLAMNAWSNHDFPTVAGFWTERDLAWREQLNIGRDSLPWEREQRARDRQAMAEMTGLPDTPAHLKGEHMAALQAYLATGPSLAFAVQLDDLLLSEDQPNVPGTTSEQPNWRRRTPLSIEALLNDADALTILHAIAAARP</sequence>
<evidence type="ECO:0000256" key="10">
    <source>
        <dbReference type="ARBA" id="ARBA00023295"/>
    </source>
</evidence>
<evidence type="ECO:0000256" key="11">
    <source>
        <dbReference type="ARBA" id="ARBA00031423"/>
    </source>
</evidence>
<dbReference type="SMART" id="SM00642">
    <property type="entry name" value="Aamy"/>
    <property type="match status" value="1"/>
</dbReference>
<dbReference type="GO" id="GO:0004135">
    <property type="term" value="F:amylo-alpha-1,6-glucosidase activity"/>
    <property type="evidence" value="ECO:0007669"/>
    <property type="project" value="InterPro"/>
</dbReference>
<keyword evidence="7 13" id="KW-0808">Transferase</keyword>
<comment type="caution">
    <text evidence="16">The sequence shown here is derived from an EMBL/GenBank/DDBJ whole genome shotgun (WGS) entry which is preliminary data.</text>
</comment>
<evidence type="ECO:0000256" key="2">
    <source>
        <dbReference type="ARBA" id="ARBA00005684"/>
    </source>
</evidence>
<evidence type="ECO:0000256" key="12">
    <source>
        <dbReference type="ARBA" id="ARBA00031501"/>
    </source>
</evidence>
<evidence type="ECO:0000256" key="8">
    <source>
        <dbReference type="ARBA" id="ARBA00022801"/>
    </source>
</evidence>
<dbReference type="InterPro" id="IPR004193">
    <property type="entry name" value="Glyco_hydro_13_N"/>
</dbReference>
<evidence type="ECO:0000256" key="3">
    <source>
        <dbReference type="ARBA" id="ARBA00008061"/>
    </source>
</evidence>
<evidence type="ECO:0000313" key="17">
    <source>
        <dbReference type="Proteomes" id="UP000634004"/>
    </source>
</evidence>
<evidence type="ECO:0000256" key="7">
    <source>
        <dbReference type="ARBA" id="ARBA00022679"/>
    </source>
</evidence>
<dbReference type="AlphaFoldDB" id="A0A8J3CMV1"/>
<accession>A0A8J3CMV1</accession>
<dbReference type="Gene3D" id="2.60.40.10">
    <property type="entry name" value="Immunoglobulins"/>
    <property type="match status" value="1"/>
</dbReference>
<dbReference type="NCBIfam" id="TIGR00217">
    <property type="entry name" value="malQ"/>
    <property type="match status" value="1"/>
</dbReference>
<comment type="catalytic activity">
    <reaction evidence="1 13">
        <text>Transfers a segment of a (1-&gt;4)-alpha-D-glucan to a new position in an acceptor, which may be glucose or a (1-&gt;4)-alpha-D-glucan.</text>
        <dbReference type="EC" id="2.4.1.25"/>
    </reaction>
</comment>
<dbReference type="NCBIfam" id="TIGR02100">
    <property type="entry name" value="glgX_debranch"/>
    <property type="match status" value="1"/>
</dbReference>
<dbReference type="InterPro" id="IPR014756">
    <property type="entry name" value="Ig_E-set"/>
</dbReference>
<dbReference type="Pfam" id="PF00128">
    <property type="entry name" value="Alpha-amylase"/>
    <property type="match status" value="1"/>
</dbReference>
<dbReference type="InterPro" id="IPR013783">
    <property type="entry name" value="Ig-like_fold"/>
</dbReference>
<dbReference type="EMBL" id="BMZH01000002">
    <property type="protein sequence ID" value="GHA86088.1"/>
    <property type="molecule type" value="Genomic_DNA"/>
</dbReference>
<dbReference type="InterPro" id="IPR044505">
    <property type="entry name" value="GlgX_Isoamylase_N_E_set"/>
</dbReference>
<evidence type="ECO:0000256" key="5">
    <source>
        <dbReference type="ARBA" id="ARBA00020295"/>
    </source>
</evidence>
<evidence type="ECO:0000256" key="6">
    <source>
        <dbReference type="ARBA" id="ARBA00022676"/>
    </source>
</evidence>
<evidence type="ECO:0000256" key="1">
    <source>
        <dbReference type="ARBA" id="ARBA00000439"/>
    </source>
</evidence>
<dbReference type="Pfam" id="PF02446">
    <property type="entry name" value="Glyco_hydro_77"/>
    <property type="match status" value="1"/>
</dbReference>
<evidence type="ECO:0000313" key="16">
    <source>
        <dbReference type="EMBL" id="GHA86088.1"/>
    </source>
</evidence>
<dbReference type="CDD" id="cd11326">
    <property type="entry name" value="AmyAc_Glg_debranch"/>
    <property type="match status" value="1"/>
</dbReference>
<proteinExistence type="inferred from homology"/>
<feature type="domain" description="Glycosyl hydrolase family 13 catalytic" evidence="15">
    <location>
        <begin position="169"/>
        <end position="554"/>
    </location>
</feature>
<evidence type="ECO:0000256" key="14">
    <source>
        <dbReference type="SAM" id="MobiDB-lite"/>
    </source>
</evidence>
<dbReference type="InterPro" id="IPR017853">
    <property type="entry name" value="GH"/>
</dbReference>
<dbReference type="GO" id="GO:0005980">
    <property type="term" value="P:glycogen catabolic process"/>
    <property type="evidence" value="ECO:0007669"/>
    <property type="project" value="InterPro"/>
</dbReference>
<name>A0A8J3CMV1_9PROT</name>
<dbReference type="InterPro" id="IPR011837">
    <property type="entry name" value="Glycogen_debranch_GlgX"/>
</dbReference>
<dbReference type="RefSeq" id="WP_189495384.1">
    <property type="nucleotide sequence ID" value="NZ_BMZH01000002.1"/>
</dbReference>
<dbReference type="InterPro" id="IPR006047">
    <property type="entry name" value="GH13_cat_dom"/>
</dbReference>
<feature type="compositionally biased region" description="Basic and acidic residues" evidence="14">
    <location>
        <begin position="452"/>
        <end position="468"/>
    </location>
</feature>
<feature type="region of interest" description="Disordered" evidence="14">
    <location>
        <begin position="452"/>
        <end position="478"/>
    </location>
</feature>
<keyword evidence="6 13" id="KW-0328">Glycosyltransferase</keyword>
<reference evidence="16" key="2">
    <citation type="submission" date="2020-09" db="EMBL/GenBank/DDBJ databases">
        <authorList>
            <person name="Sun Q."/>
            <person name="Kim S."/>
        </authorList>
    </citation>
    <scope>NUCLEOTIDE SEQUENCE</scope>
    <source>
        <strain evidence="16">KCTC 32513</strain>
    </source>
</reference>
<evidence type="ECO:0000256" key="13">
    <source>
        <dbReference type="RuleBase" id="RU361207"/>
    </source>
</evidence>
<dbReference type="PANTHER" id="PTHR43002">
    <property type="entry name" value="GLYCOGEN DEBRANCHING ENZYME"/>
    <property type="match status" value="1"/>
</dbReference>
<dbReference type="Proteomes" id="UP000634004">
    <property type="component" value="Unassembled WGS sequence"/>
</dbReference>
<keyword evidence="8" id="KW-0378">Hydrolase</keyword>
<comment type="similarity">
    <text evidence="2 13">Belongs to the disproportionating enzyme family.</text>
</comment>
<dbReference type="SUPFAM" id="SSF81296">
    <property type="entry name" value="E set domains"/>
    <property type="match status" value="1"/>
</dbReference>
<dbReference type="Pfam" id="PF02922">
    <property type="entry name" value="CBM_48"/>
    <property type="match status" value="1"/>
</dbReference>
<keyword evidence="10" id="KW-0326">Glycosidase</keyword>
<reference evidence="16" key="1">
    <citation type="journal article" date="2014" name="Int. J. Syst. Evol. Microbiol.">
        <title>Complete genome sequence of Corynebacterium casei LMG S-19264T (=DSM 44701T), isolated from a smear-ripened cheese.</title>
        <authorList>
            <consortium name="US DOE Joint Genome Institute (JGI-PGF)"/>
            <person name="Walter F."/>
            <person name="Albersmeier A."/>
            <person name="Kalinowski J."/>
            <person name="Ruckert C."/>
        </authorList>
    </citation>
    <scope>NUCLEOTIDE SEQUENCE</scope>
    <source>
        <strain evidence="16">KCTC 32513</strain>
    </source>
</reference>